<feature type="domain" description="Periplasmic copper-binding protein NosD beta helix" evidence="3">
    <location>
        <begin position="356"/>
        <end position="529"/>
    </location>
</feature>
<dbReference type="SUPFAM" id="SSF51126">
    <property type="entry name" value="Pectin lyase-like"/>
    <property type="match status" value="2"/>
</dbReference>
<gene>
    <name evidence="5" type="ORF">COW88_01500</name>
</gene>
<feature type="domain" description="Right handed beta helix" evidence="4">
    <location>
        <begin position="168"/>
        <end position="311"/>
    </location>
</feature>
<dbReference type="InterPro" id="IPR022441">
    <property type="entry name" value="Para_beta_helix_rpt-2"/>
</dbReference>
<sequence length="1461" mass="161392">MMTSRTIISPLLLLIGILCATAPAFVNAQINTNLFSGATEGIGTHFEITDSNYLNITLDSSERVYVSLESVPETIVIGVIPIASNSASTTITISGLPPNAWLFKYEDNYHNLIQFRTDSNGAYSFAQDTTSPHIIFIQPKQSTKFIRNNAIGGDCQSIGVWNALTKTCTLVQDVGETIQIDDNGITLDGNNHTVLGDQTGSGVYIFQAHNITVKNLHIRNFTFGVRNENSNNNTFQNNTVEQNMGIGIFSSRIGFDFNPTSNANNNFRTNIVQANSSGIILNKSYSAKLNNNAVSNNTEFGITVGESNISILTDNIMTGNRHNLNVGGQSDAHHDHTISTTNTVNGKKVYYLKNISGQTFDATSNLGTFYCINCDGITVRNLNLSHNGAGVYLWGTNNGIVENITSTNSRRGIYADAVDSVFQNNILDGNFHGLFLQGNRNTIQNNVILDSPAGIFLQGGDANVFRSNMIRENNGSTYTGFYLRSASNSEIYNNNFINNFTDVIIEGALANNIFNRPLPTGGNYWDKFDAPAEGCGDTNRDTICDTTHFFTGGQDNLPWTTQDGWAEQTVQKINVAVILSEFADAPHLSMPTTEQPCKLIPPKLYQRGHDAEYYADLAFCVEDYYDENSFGTVDLDFMIFDNGGNWFDIGENKSAFKFGDEIEFVKEAITRATSTGFDPALFDIIAVAHQGKSFQFSKNISNLSSQTWRPGSQPFGPSSFKFLIAENDPIGPWAHEIGHLIGELVIPVPDNVILPDLYKMGLDGAFNPLFSEASEGLWSLMSTGSYNPDNKGNDPSYISAFLKEFLGLLVYDIHQQSDTGTHSVSSLDTAKFGDSVFRYNLEDNIEPDTEIFYILDVRNSTIGINKWDKSLPLEKALILYKIDSKGLPKFGYKDGDTTKKPNIERWAINIPHGGILVPGGESFLDLSRLNKFTALSDAHVGGKYIITARIQDVSASQFIRQYIGVIMDPDGNLRAKSEDFDDTVRILPPMHGFPLSNQKLFNIDEDSFEISYHNKSYDCCLYKLGIGIYILLAAAIVSFGFRILSKTTPINLSLPRKLFSLTKSKVIFSSFLLVGVLVLDIRYLFAWFFEPDLYSMGYTMSMYVTNIVAGLFIVYILVSIILFVWLEKGNKQQIFQVIKIFIIIAVAIILLTVPMWRYGERLTLTSGTWRYSDIAKQSSAVPTRAERIINSAVPRLEPIVSPDLDLHAITSDGRHVGMNYKTGEYEIEISETETSGDILDDEEWIFLPADEEAVFYVSSRDNQVFLDTNPDIATHITDASDSYSVFARFIDPGIGIFTSQTIKNQLIDPGKTATNALFGTSSISIASGTLRTIPAKIKITPKTLNLGNKGLFSVMIEIKKGSGASVIDIETATIKIQNITSHRIIVAQDKFVIALFKTQELEDIEIGEYTALTLTGRLNDGTPFEGTDTVRIIGKGAVSRVSLMLANLYTALVNVLEALLY</sequence>
<proteinExistence type="predicted"/>
<dbReference type="InterPro" id="IPR006626">
    <property type="entry name" value="PbH1"/>
</dbReference>
<evidence type="ECO:0000259" key="3">
    <source>
        <dbReference type="Pfam" id="PF05048"/>
    </source>
</evidence>
<accession>A0A2H0CUI9</accession>
<evidence type="ECO:0000256" key="1">
    <source>
        <dbReference type="SAM" id="Phobius"/>
    </source>
</evidence>
<dbReference type="Gene3D" id="2.160.20.10">
    <property type="entry name" value="Single-stranded right-handed beta-helix, Pectin lyase-like"/>
    <property type="match status" value="1"/>
</dbReference>
<dbReference type="Pfam" id="PF13229">
    <property type="entry name" value="Beta_helix"/>
    <property type="match status" value="1"/>
</dbReference>
<comment type="caution">
    <text evidence="5">The sequence shown here is derived from an EMBL/GenBank/DDBJ whole genome shotgun (WGS) entry which is preliminary data.</text>
</comment>
<dbReference type="InterPro" id="IPR011050">
    <property type="entry name" value="Pectin_lyase_fold/virulence"/>
</dbReference>
<feature type="transmembrane region" description="Helical" evidence="1">
    <location>
        <begin position="1021"/>
        <end position="1045"/>
    </location>
</feature>
<reference evidence="5 6" key="1">
    <citation type="submission" date="2017-09" db="EMBL/GenBank/DDBJ databases">
        <title>Depth-based differentiation of microbial function through sediment-hosted aquifers and enrichment of novel symbionts in the deep terrestrial subsurface.</title>
        <authorList>
            <person name="Probst A.J."/>
            <person name="Ladd B."/>
            <person name="Jarett J.K."/>
            <person name="Geller-Mcgrath D.E."/>
            <person name="Sieber C.M."/>
            <person name="Emerson J.B."/>
            <person name="Anantharaman K."/>
            <person name="Thomas B.C."/>
            <person name="Malmstrom R."/>
            <person name="Stieglmeier M."/>
            <person name="Klingl A."/>
            <person name="Woyke T."/>
            <person name="Ryan C.M."/>
            <person name="Banfield J.F."/>
        </authorList>
    </citation>
    <scope>NUCLEOTIDE SEQUENCE [LARGE SCALE GENOMIC DNA]</scope>
    <source>
        <strain evidence="5">CG22_combo_CG10-13_8_21_14_all_47_15</strain>
    </source>
</reference>
<name>A0A2H0CUI9_9BACT</name>
<protein>
    <recommendedName>
        <fullName evidence="7">Right handed beta helix domain-containing protein</fullName>
    </recommendedName>
</protein>
<keyword evidence="2" id="KW-0732">Signal</keyword>
<keyword evidence="1" id="KW-0812">Transmembrane</keyword>
<dbReference type="NCBIfam" id="TIGR03804">
    <property type="entry name" value="para_beta_helix"/>
    <property type="match status" value="1"/>
</dbReference>
<evidence type="ECO:0000256" key="2">
    <source>
        <dbReference type="SAM" id="SignalP"/>
    </source>
</evidence>
<feature type="signal peptide" evidence="2">
    <location>
        <begin position="1"/>
        <end position="28"/>
    </location>
</feature>
<feature type="chain" id="PRO_5013903566" description="Right handed beta helix domain-containing protein" evidence="2">
    <location>
        <begin position="29"/>
        <end position="1461"/>
    </location>
</feature>
<dbReference type="InterPro" id="IPR012334">
    <property type="entry name" value="Pectin_lyas_fold"/>
</dbReference>
<dbReference type="Proteomes" id="UP000230638">
    <property type="component" value="Unassembled WGS sequence"/>
</dbReference>
<dbReference type="SMART" id="SM00710">
    <property type="entry name" value="PbH1"/>
    <property type="match status" value="10"/>
</dbReference>
<dbReference type="InterPro" id="IPR007742">
    <property type="entry name" value="NosD_dom"/>
</dbReference>
<evidence type="ECO:0008006" key="7">
    <source>
        <dbReference type="Google" id="ProtNLM"/>
    </source>
</evidence>
<evidence type="ECO:0000313" key="5">
    <source>
        <dbReference type="EMBL" id="PIP73593.1"/>
    </source>
</evidence>
<evidence type="ECO:0000313" key="6">
    <source>
        <dbReference type="Proteomes" id="UP000230638"/>
    </source>
</evidence>
<feature type="transmembrane region" description="Helical" evidence="1">
    <location>
        <begin position="1101"/>
        <end position="1125"/>
    </location>
</feature>
<feature type="transmembrane region" description="Helical" evidence="1">
    <location>
        <begin position="1066"/>
        <end position="1089"/>
    </location>
</feature>
<dbReference type="Pfam" id="PF05048">
    <property type="entry name" value="NosD"/>
    <property type="match status" value="1"/>
</dbReference>
<organism evidence="5 6">
    <name type="scientific">Candidatus Lloydbacteria bacterium CG22_combo_CG10-13_8_21_14_all_47_15</name>
    <dbReference type="NCBI Taxonomy" id="1974635"/>
    <lineage>
        <taxon>Bacteria</taxon>
        <taxon>Candidatus Lloydiibacteriota</taxon>
    </lineage>
</organism>
<dbReference type="InterPro" id="IPR039448">
    <property type="entry name" value="Beta_helix"/>
</dbReference>
<feature type="transmembrane region" description="Helical" evidence="1">
    <location>
        <begin position="1137"/>
        <end position="1156"/>
    </location>
</feature>
<keyword evidence="1" id="KW-0472">Membrane</keyword>
<evidence type="ECO:0000259" key="4">
    <source>
        <dbReference type="Pfam" id="PF13229"/>
    </source>
</evidence>
<keyword evidence="1" id="KW-1133">Transmembrane helix</keyword>
<dbReference type="EMBL" id="PCTL01000016">
    <property type="protein sequence ID" value="PIP73593.1"/>
    <property type="molecule type" value="Genomic_DNA"/>
</dbReference>